<feature type="transmembrane region" description="Helical" evidence="7">
    <location>
        <begin position="154"/>
        <end position="173"/>
    </location>
</feature>
<keyword evidence="2 7" id="KW-0813">Transport</keyword>
<feature type="transmembrane region" description="Helical" evidence="7">
    <location>
        <begin position="25"/>
        <end position="47"/>
    </location>
</feature>
<keyword evidence="3" id="KW-1003">Cell membrane</keyword>
<gene>
    <name evidence="9" type="ORF">CP972_29955</name>
</gene>
<dbReference type="GeneID" id="95538706"/>
<feature type="domain" description="ABC transmembrane type-1" evidence="8">
    <location>
        <begin position="82"/>
        <end position="273"/>
    </location>
</feature>
<dbReference type="InterPro" id="IPR035906">
    <property type="entry name" value="MetI-like_sf"/>
</dbReference>
<comment type="subcellular location">
    <subcellularLocation>
        <location evidence="1 7">Cell membrane</location>
        <topology evidence="1 7">Multi-pass membrane protein</topology>
    </subcellularLocation>
</comment>
<dbReference type="RefSeq" id="WP_063885665.1">
    <property type="nucleotide sequence ID" value="NZ_CP023697.1"/>
</dbReference>
<evidence type="ECO:0000313" key="10">
    <source>
        <dbReference type="Proteomes" id="UP000326041"/>
    </source>
</evidence>
<proteinExistence type="inferred from homology"/>
<keyword evidence="10" id="KW-1185">Reference proteome</keyword>
<keyword evidence="6 7" id="KW-0472">Membrane</keyword>
<feature type="transmembrane region" description="Helical" evidence="7">
    <location>
        <begin position="252"/>
        <end position="273"/>
    </location>
</feature>
<evidence type="ECO:0000313" key="9">
    <source>
        <dbReference type="EMBL" id="QEV09273.1"/>
    </source>
</evidence>
<dbReference type="InterPro" id="IPR000515">
    <property type="entry name" value="MetI-like"/>
</dbReference>
<name>A0ABX6B2M0_9ACTN</name>
<dbReference type="Pfam" id="PF00528">
    <property type="entry name" value="BPD_transp_1"/>
    <property type="match status" value="1"/>
</dbReference>
<dbReference type="SUPFAM" id="SSF161098">
    <property type="entry name" value="MetI-like"/>
    <property type="match status" value="1"/>
</dbReference>
<reference evidence="9 10" key="1">
    <citation type="submission" date="2017-09" db="EMBL/GenBank/DDBJ databases">
        <authorList>
            <person name="Lee N."/>
            <person name="Cho B.-K."/>
        </authorList>
    </citation>
    <scope>NUCLEOTIDE SEQUENCE [LARGE SCALE GENOMIC DNA]</scope>
    <source>
        <strain evidence="9 10">ATCC 13879</strain>
    </source>
</reference>
<feature type="transmembrane region" description="Helical" evidence="7">
    <location>
        <begin position="194"/>
        <end position="217"/>
    </location>
</feature>
<dbReference type="Gene3D" id="1.10.3720.10">
    <property type="entry name" value="MetI-like"/>
    <property type="match status" value="1"/>
</dbReference>
<evidence type="ECO:0000256" key="5">
    <source>
        <dbReference type="ARBA" id="ARBA00022989"/>
    </source>
</evidence>
<evidence type="ECO:0000256" key="2">
    <source>
        <dbReference type="ARBA" id="ARBA00022448"/>
    </source>
</evidence>
<evidence type="ECO:0000256" key="6">
    <source>
        <dbReference type="ARBA" id="ARBA00023136"/>
    </source>
</evidence>
<dbReference type="EMBL" id="CP023697">
    <property type="protein sequence ID" value="QEV09273.1"/>
    <property type="molecule type" value="Genomic_DNA"/>
</dbReference>
<protein>
    <submittedName>
        <fullName evidence="9">Carbohydrate ABC transporter permease</fullName>
    </submittedName>
</protein>
<feature type="transmembrane region" description="Helical" evidence="7">
    <location>
        <begin position="114"/>
        <end position="134"/>
    </location>
</feature>
<feature type="transmembrane region" description="Helical" evidence="7">
    <location>
        <begin position="86"/>
        <end position="107"/>
    </location>
</feature>
<dbReference type="PANTHER" id="PTHR43744">
    <property type="entry name" value="ABC TRANSPORTER PERMEASE PROTEIN MG189-RELATED-RELATED"/>
    <property type="match status" value="1"/>
</dbReference>
<evidence type="ECO:0000256" key="3">
    <source>
        <dbReference type="ARBA" id="ARBA00022475"/>
    </source>
</evidence>
<keyword evidence="5 7" id="KW-1133">Transmembrane helix</keyword>
<evidence type="ECO:0000259" key="8">
    <source>
        <dbReference type="PROSITE" id="PS50928"/>
    </source>
</evidence>
<dbReference type="PANTHER" id="PTHR43744:SF12">
    <property type="entry name" value="ABC TRANSPORTER PERMEASE PROTEIN MG189-RELATED"/>
    <property type="match status" value="1"/>
</dbReference>
<dbReference type="CDD" id="cd06261">
    <property type="entry name" value="TM_PBP2"/>
    <property type="match status" value="1"/>
</dbReference>
<sequence>MSVRHRTGRPAGAARRVRRVRPVRVLVLALGASAVVLPLLVVLFGTFKSLPELFASPLSPPSSPTLDNYRRAVGEGGLGTAFTNSLIVTVGAVALTLTVASLAAFFCARAPGRAGWAVFGVLVAGLAVPAQAAIVPQYVLFDRLGLTDSLSGLVLVDTTMTLPTAVFILGSFLRSIPEELYEAAELDGAGPLRAFRSIALPLTKPALAATGIFLFVMDWNDLLYPLLFVRSQENRTLPLALLDFQGEFLTQYPPLFAGVVIASAPVVVVYVLLQRYFVSGLTAGAVRG</sequence>
<keyword evidence="4 7" id="KW-0812">Transmembrane</keyword>
<evidence type="ECO:0000256" key="4">
    <source>
        <dbReference type="ARBA" id="ARBA00022692"/>
    </source>
</evidence>
<organism evidence="9 10">
    <name type="scientific">Streptomyces prasinus</name>
    <dbReference type="NCBI Taxonomy" id="67345"/>
    <lineage>
        <taxon>Bacteria</taxon>
        <taxon>Bacillati</taxon>
        <taxon>Actinomycetota</taxon>
        <taxon>Actinomycetes</taxon>
        <taxon>Kitasatosporales</taxon>
        <taxon>Streptomycetaceae</taxon>
        <taxon>Streptomyces</taxon>
    </lineage>
</organism>
<comment type="similarity">
    <text evidence="7">Belongs to the binding-protein-dependent transport system permease family.</text>
</comment>
<evidence type="ECO:0000256" key="7">
    <source>
        <dbReference type="RuleBase" id="RU363032"/>
    </source>
</evidence>
<accession>A0ABX6B2M0</accession>
<dbReference type="PROSITE" id="PS50928">
    <property type="entry name" value="ABC_TM1"/>
    <property type="match status" value="1"/>
</dbReference>
<dbReference type="Proteomes" id="UP000326041">
    <property type="component" value="Chromosome"/>
</dbReference>
<evidence type="ECO:0000256" key="1">
    <source>
        <dbReference type="ARBA" id="ARBA00004651"/>
    </source>
</evidence>